<dbReference type="EMBL" id="JACRSV010000001">
    <property type="protein sequence ID" value="MBC8558462.1"/>
    <property type="molecule type" value="Genomic_DNA"/>
</dbReference>
<dbReference type="PANTHER" id="PTHR11727:SF7">
    <property type="entry name" value="DIMETHYLADENOSINE TRANSFERASE-RELATED"/>
    <property type="match status" value="1"/>
</dbReference>
<dbReference type="SUPFAM" id="SSF53335">
    <property type="entry name" value="S-adenosyl-L-methionine-dependent methyltransferases"/>
    <property type="match status" value="1"/>
</dbReference>
<comment type="caution">
    <text evidence="9">The sequence shown here is derived from an EMBL/GenBank/DDBJ whole genome shotgun (WGS) entry which is preliminary data.</text>
</comment>
<keyword evidence="4 7" id="KW-0949">S-adenosyl-L-methionine</keyword>
<feature type="binding site" evidence="7">
    <location>
        <position position="19"/>
    </location>
    <ligand>
        <name>S-adenosyl-L-methionine</name>
        <dbReference type="ChEBI" id="CHEBI:59789"/>
    </ligand>
</feature>
<dbReference type="SMART" id="SM00650">
    <property type="entry name" value="rADc"/>
    <property type="match status" value="1"/>
</dbReference>
<proteinExistence type="inferred from homology"/>
<comment type="similarity">
    <text evidence="7">Belongs to the class I-like SAM-binding methyltransferase superfamily. rRNA adenine N(6)-methyltransferase family.</text>
</comment>
<keyword evidence="2 7" id="KW-0489">Methyltransferase</keyword>
<evidence type="ECO:0000256" key="5">
    <source>
        <dbReference type="ARBA" id="ARBA00022884"/>
    </source>
</evidence>
<evidence type="ECO:0000256" key="7">
    <source>
        <dbReference type="PROSITE-ProRule" id="PRU01026"/>
    </source>
</evidence>
<protein>
    <recommendedName>
        <fullName evidence="1">rRNA adenine N-6-methyltransferase</fullName>
    </recommendedName>
    <alternativeName>
        <fullName evidence="6">Macrolide-lincosamide-streptogramin B resistance protein</fullName>
    </alternativeName>
</protein>
<dbReference type="Gene3D" id="1.10.8.100">
    <property type="entry name" value="Ribosomal RNA adenine dimethylase-like, domain 2"/>
    <property type="match status" value="1"/>
</dbReference>
<evidence type="ECO:0000256" key="2">
    <source>
        <dbReference type="ARBA" id="ARBA00022603"/>
    </source>
</evidence>
<evidence type="ECO:0000313" key="10">
    <source>
        <dbReference type="Proteomes" id="UP000610760"/>
    </source>
</evidence>
<keyword evidence="5 7" id="KW-0694">RNA-binding</keyword>
<dbReference type="AlphaFoldDB" id="A0A926E019"/>
<dbReference type="InterPro" id="IPR029063">
    <property type="entry name" value="SAM-dependent_MTases_sf"/>
</dbReference>
<dbReference type="InterPro" id="IPR020598">
    <property type="entry name" value="rRNA_Ade_methylase_Trfase_N"/>
</dbReference>
<dbReference type="GO" id="GO:0003723">
    <property type="term" value="F:RNA binding"/>
    <property type="evidence" value="ECO:0007669"/>
    <property type="project" value="UniProtKB-UniRule"/>
</dbReference>
<dbReference type="Gene3D" id="3.40.50.150">
    <property type="entry name" value="Vaccinia Virus protein VP39"/>
    <property type="match status" value="1"/>
</dbReference>
<feature type="binding site" evidence="7">
    <location>
        <position position="90"/>
    </location>
    <ligand>
        <name>S-adenosyl-L-methionine</name>
        <dbReference type="ChEBI" id="CHEBI:59789"/>
    </ligand>
</feature>
<dbReference type="RefSeq" id="WP_249293353.1">
    <property type="nucleotide sequence ID" value="NZ_JACRSV010000001.1"/>
</dbReference>
<dbReference type="GO" id="GO:0005829">
    <property type="term" value="C:cytosol"/>
    <property type="evidence" value="ECO:0007669"/>
    <property type="project" value="TreeGrafter"/>
</dbReference>
<evidence type="ECO:0000256" key="3">
    <source>
        <dbReference type="ARBA" id="ARBA00022679"/>
    </source>
</evidence>
<dbReference type="NCBIfam" id="NF000499">
    <property type="entry name" value="Erm23S_rRNA_broad"/>
    <property type="match status" value="1"/>
</dbReference>
<gene>
    <name evidence="9" type="primary">erm</name>
    <name evidence="9" type="ORF">H8710_00120</name>
</gene>
<dbReference type="PANTHER" id="PTHR11727">
    <property type="entry name" value="DIMETHYLADENOSINE TRANSFERASE"/>
    <property type="match status" value="1"/>
</dbReference>
<dbReference type="PROSITE" id="PS51689">
    <property type="entry name" value="SAM_RNA_A_N6_MT"/>
    <property type="match status" value="1"/>
</dbReference>
<dbReference type="Proteomes" id="UP000610760">
    <property type="component" value="Unassembled WGS sequence"/>
</dbReference>
<sequence length="260" mass="29823">MSKNNSKGANRYSISQNFLTSRKTIDRIIRIANLGPKDSVIEIGAGKGHITKALARKCKSVRAYEIDEKLYQKLLAVQNDFPNCTIKKEDFLKAILPSVEYKIFSNIPFSITTNIVRKITDAPNPPKEAYLIMEKGAAKRFCGKPADGLSSLLLKPFFDLKIVYYFRKEDFHPSPSANCVLLCIRRKETPDIPLNTRQSYQKFITHSFQHGLFGPNHLLTKKQIATSLKQSHLPQIERSGNTLYVQWLCLFRCYEKFHHK</sequence>
<keyword evidence="10" id="KW-1185">Reference proteome</keyword>
<dbReference type="Pfam" id="PF00398">
    <property type="entry name" value="RrnaAD"/>
    <property type="match status" value="1"/>
</dbReference>
<accession>A0A926E019</accession>
<feature type="binding site" evidence="7">
    <location>
        <position position="44"/>
    </location>
    <ligand>
        <name>S-adenosyl-L-methionine</name>
        <dbReference type="ChEBI" id="CHEBI:59789"/>
    </ligand>
</feature>
<dbReference type="InterPro" id="IPR020596">
    <property type="entry name" value="rRNA_Ade_Mease_Trfase_CS"/>
</dbReference>
<feature type="binding site" evidence="7">
    <location>
        <position position="65"/>
    </location>
    <ligand>
        <name>S-adenosyl-L-methionine</name>
        <dbReference type="ChEBI" id="CHEBI:59789"/>
    </ligand>
</feature>
<reference evidence="9" key="1">
    <citation type="submission" date="2020-08" db="EMBL/GenBank/DDBJ databases">
        <title>Genome public.</title>
        <authorList>
            <person name="Liu C."/>
            <person name="Sun Q."/>
        </authorList>
    </citation>
    <scope>NUCLEOTIDE SEQUENCE</scope>
    <source>
        <strain evidence="9">NSJ-33</strain>
    </source>
</reference>
<organism evidence="9 10">
    <name type="scientific">Fumia xinanensis</name>
    <dbReference type="NCBI Taxonomy" id="2763659"/>
    <lineage>
        <taxon>Bacteria</taxon>
        <taxon>Bacillati</taxon>
        <taxon>Bacillota</taxon>
        <taxon>Clostridia</taxon>
        <taxon>Eubacteriales</taxon>
        <taxon>Oscillospiraceae</taxon>
        <taxon>Fumia</taxon>
    </lineage>
</organism>
<dbReference type="CDD" id="cd02440">
    <property type="entry name" value="AdoMet_MTases"/>
    <property type="match status" value="1"/>
</dbReference>
<evidence type="ECO:0000256" key="6">
    <source>
        <dbReference type="ARBA" id="ARBA00029941"/>
    </source>
</evidence>
<evidence type="ECO:0000313" key="9">
    <source>
        <dbReference type="EMBL" id="MBC8558462.1"/>
    </source>
</evidence>
<evidence type="ECO:0000259" key="8">
    <source>
        <dbReference type="SMART" id="SM00650"/>
    </source>
</evidence>
<dbReference type="InterPro" id="IPR001737">
    <property type="entry name" value="KsgA/Erm"/>
</dbReference>
<feature type="binding site" evidence="7">
    <location>
        <position position="17"/>
    </location>
    <ligand>
        <name>S-adenosyl-L-methionine</name>
        <dbReference type="ChEBI" id="CHEBI:59789"/>
    </ligand>
</feature>
<dbReference type="InterPro" id="IPR023165">
    <property type="entry name" value="rRNA_Ade_diMease-like_C"/>
</dbReference>
<dbReference type="GO" id="GO:0000179">
    <property type="term" value="F:rRNA (adenine-N6,N6-)-dimethyltransferase activity"/>
    <property type="evidence" value="ECO:0007669"/>
    <property type="project" value="UniProtKB-UniRule"/>
</dbReference>
<keyword evidence="3 7" id="KW-0808">Transferase</keyword>
<feature type="domain" description="Ribosomal RNA adenine methylase transferase N-terminal" evidence="8">
    <location>
        <begin position="24"/>
        <end position="188"/>
    </location>
</feature>
<evidence type="ECO:0000256" key="1">
    <source>
        <dbReference type="ARBA" id="ARBA00016505"/>
    </source>
</evidence>
<evidence type="ECO:0000256" key="4">
    <source>
        <dbReference type="ARBA" id="ARBA00022691"/>
    </source>
</evidence>
<feature type="binding site" evidence="7">
    <location>
        <position position="106"/>
    </location>
    <ligand>
        <name>S-adenosyl-L-methionine</name>
        <dbReference type="ChEBI" id="CHEBI:59789"/>
    </ligand>
</feature>
<dbReference type="PROSITE" id="PS01131">
    <property type="entry name" value="RRNA_A_DIMETH"/>
    <property type="match status" value="1"/>
</dbReference>
<name>A0A926E019_9FIRM</name>